<evidence type="ECO:0000313" key="1">
    <source>
        <dbReference type="EMBL" id="KAF9652833.1"/>
    </source>
</evidence>
<accession>A0ACB6ZTR8</accession>
<dbReference type="Proteomes" id="UP000886501">
    <property type="component" value="Unassembled WGS sequence"/>
</dbReference>
<organism evidence="1 2">
    <name type="scientific">Thelephora ganbajun</name>
    <name type="common">Ganba fungus</name>
    <dbReference type="NCBI Taxonomy" id="370292"/>
    <lineage>
        <taxon>Eukaryota</taxon>
        <taxon>Fungi</taxon>
        <taxon>Dikarya</taxon>
        <taxon>Basidiomycota</taxon>
        <taxon>Agaricomycotina</taxon>
        <taxon>Agaricomycetes</taxon>
        <taxon>Thelephorales</taxon>
        <taxon>Thelephoraceae</taxon>
        <taxon>Thelephora</taxon>
    </lineage>
</organism>
<sequence>MAFTPKSTARLPGGHQIPLLGLGVYQNYSARTSVLQALEAGYRHVDSARTYRNEEAVGQDVAQSNVKREDIFVTSKITGRNQGYQSALQSTKRLETYKALLEARDEGKIRNVGVSNYGIHHLKEITEVEFEPPAVNQIQGKPLVHPFRQQRETVDYCQKNGIIVQAYSPLIRVRKGMFDHLTITAIANKHGKDDAQKGYGPLVWATLPKSSDPKRIASNAAVSDFELDGGMADLDS</sequence>
<gene>
    <name evidence="1" type="ORF">BDM02DRAFT_3153411</name>
</gene>
<reference evidence="1" key="1">
    <citation type="submission" date="2019-10" db="EMBL/GenBank/DDBJ databases">
        <authorList>
            <consortium name="DOE Joint Genome Institute"/>
            <person name="Kuo A."/>
            <person name="Miyauchi S."/>
            <person name="Kiss E."/>
            <person name="Drula E."/>
            <person name="Kohler A."/>
            <person name="Sanchez-Garcia M."/>
            <person name="Andreopoulos B."/>
            <person name="Barry K.W."/>
            <person name="Bonito G."/>
            <person name="Buee M."/>
            <person name="Carver A."/>
            <person name="Chen C."/>
            <person name="Cichocki N."/>
            <person name="Clum A."/>
            <person name="Culley D."/>
            <person name="Crous P.W."/>
            <person name="Fauchery L."/>
            <person name="Girlanda M."/>
            <person name="Hayes R."/>
            <person name="Keri Z."/>
            <person name="Labutti K."/>
            <person name="Lipzen A."/>
            <person name="Lombard V."/>
            <person name="Magnuson J."/>
            <person name="Maillard F."/>
            <person name="Morin E."/>
            <person name="Murat C."/>
            <person name="Nolan M."/>
            <person name="Ohm R."/>
            <person name="Pangilinan J."/>
            <person name="Pereira M."/>
            <person name="Perotto S."/>
            <person name="Peter M."/>
            <person name="Riley R."/>
            <person name="Sitrit Y."/>
            <person name="Stielow B."/>
            <person name="Szollosi G."/>
            <person name="Zifcakova L."/>
            <person name="Stursova M."/>
            <person name="Spatafora J.W."/>
            <person name="Tedersoo L."/>
            <person name="Vaario L.-M."/>
            <person name="Yamada A."/>
            <person name="Yan M."/>
            <person name="Wang P."/>
            <person name="Xu J."/>
            <person name="Bruns T."/>
            <person name="Baldrian P."/>
            <person name="Vilgalys R."/>
            <person name="Henrissat B."/>
            <person name="Grigoriev I.V."/>
            <person name="Hibbett D."/>
            <person name="Nagy L.G."/>
            <person name="Martin F.M."/>
        </authorList>
    </citation>
    <scope>NUCLEOTIDE SEQUENCE</scope>
    <source>
        <strain evidence="1">P2</strain>
    </source>
</reference>
<comment type="caution">
    <text evidence="1">The sequence shown here is derived from an EMBL/GenBank/DDBJ whole genome shotgun (WGS) entry which is preliminary data.</text>
</comment>
<protein>
    <submittedName>
        <fullName evidence="1">Aldo/keto reductase</fullName>
    </submittedName>
</protein>
<reference evidence="1" key="2">
    <citation type="journal article" date="2020" name="Nat. Commun.">
        <title>Large-scale genome sequencing of mycorrhizal fungi provides insights into the early evolution of symbiotic traits.</title>
        <authorList>
            <person name="Miyauchi S."/>
            <person name="Kiss E."/>
            <person name="Kuo A."/>
            <person name="Drula E."/>
            <person name="Kohler A."/>
            <person name="Sanchez-Garcia M."/>
            <person name="Morin E."/>
            <person name="Andreopoulos B."/>
            <person name="Barry K.W."/>
            <person name="Bonito G."/>
            <person name="Buee M."/>
            <person name="Carver A."/>
            <person name="Chen C."/>
            <person name="Cichocki N."/>
            <person name="Clum A."/>
            <person name="Culley D."/>
            <person name="Crous P.W."/>
            <person name="Fauchery L."/>
            <person name="Girlanda M."/>
            <person name="Hayes R.D."/>
            <person name="Keri Z."/>
            <person name="LaButti K."/>
            <person name="Lipzen A."/>
            <person name="Lombard V."/>
            <person name="Magnuson J."/>
            <person name="Maillard F."/>
            <person name="Murat C."/>
            <person name="Nolan M."/>
            <person name="Ohm R.A."/>
            <person name="Pangilinan J."/>
            <person name="Pereira M.F."/>
            <person name="Perotto S."/>
            <person name="Peter M."/>
            <person name="Pfister S."/>
            <person name="Riley R."/>
            <person name="Sitrit Y."/>
            <person name="Stielow J.B."/>
            <person name="Szollosi G."/>
            <person name="Zifcakova L."/>
            <person name="Stursova M."/>
            <person name="Spatafora J.W."/>
            <person name="Tedersoo L."/>
            <person name="Vaario L.M."/>
            <person name="Yamada A."/>
            <person name="Yan M."/>
            <person name="Wang P."/>
            <person name="Xu J."/>
            <person name="Bruns T."/>
            <person name="Baldrian P."/>
            <person name="Vilgalys R."/>
            <person name="Dunand C."/>
            <person name="Henrissat B."/>
            <person name="Grigoriev I.V."/>
            <person name="Hibbett D."/>
            <person name="Nagy L.G."/>
            <person name="Martin F.M."/>
        </authorList>
    </citation>
    <scope>NUCLEOTIDE SEQUENCE</scope>
    <source>
        <strain evidence="1">P2</strain>
    </source>
</reference>
<dbReference type="EMBL" id="MU117966">
    <property type="protein sequence ID" value="KAF9652833.1"/>
    <property type="molecule type" value="Genomic_DNA"/>
</dbReference>
<proteinExistence type="predicted"/>
<name>A0ACB6ZTR8_THEGA</name>
<keyword evidence="2" id="KW-1185">Reference proteome</keyword>
<evidence type="ECO:0000313" key="2">
    <source>
        <dbReference type="Proteomes" id="UP000886501"/>
    </source>
</evidence>